<dbReference type="GO" id="GO:0007004">
    <property type="term" value="P:telomere maintenance via telomerase"/>
    <property type="evidence" value="ECO:0007669"/>
    <property type="project" value="TreeGrafter"/>
</dbReference>
<comment type="subcellular location">
    <subcellularLocation>
        <location evidence="13">Nucleus</location>
    </subcellularLocation>
    <subcellularLocation>
        <location evidence="13">Chromosome</location>
        <location evidence="13">Telomere</location>
    </subcellularLocation>
</comment>
<reference evidence="16" key="1">
    <citation type="journal article" date="2008" name="Trop. Plant Biol.">
        <title>Analysis of Carica papaya Telomeres and Telomere-Associated Proteins: Insights into the Evolution of Telomere Maintenance in Brassicales.</title>
        <authorList>
            <person name="Shakirov E.V."/>
            <person name="Salzberg S.L."/>
            <person name="Alam M."/>
            <person name="Shippen D.E."/>
        </authorList>
    </citation>
    <scope>NUCLEOTIDE SEQUENCE</scope>
</reference>
<keyword evidence="8 13" id="KW-0460">Magnesium</keyword>
<protein>
    <recommendedName>
        <fullName evidence="3 13">Telomerase reverse transcriptase</fullName>
        <ecNumber evidence="2 13">2.7.7.49</ecNumber>
    </recommendedName>
    <alternativeName>
        <fullName evidence="13">Telomerase catalytic subunit</fullName>
    </alternativeName>
</protein>
<keyword evidence="11 13" id="KW-0539">Nucleus</keyword>
<evidence type="ECO:0000259" key="15">
    <source>
        <dbReference type="PROSITE" id="PS50878"/>
    </source>
</evidence>
<sequence length="1156" mass="129990">MCARSGRPQPVLRRVGDEGAYANALLRSTYAFAPDSAPTFSGRGGERRGGVMDTVRAAIEHSFRASANPRNVLCKGMCRRVERRDGGVRGALLSGSTEVSVRCSTSAYEAFKSPVWETFCDRVGDDMFLHILLYCSVFVRVGTDRDTPLLQICGYPMNDSSRKRAITTAMATSKTRAGIRRERRARKRRQDEEAAENCALETDSTMLESKCMSEKPLTANPFISHIDVKEVIRLSDVYRCSQDVSVDGDGETSGLTSEEVTLSPASTEYLQTSRKRSKSYRKPSWLRKREARLNSTHAQSLRTREVKQMTAGNIVNRQKNASLGNEVKLADEVFDRGVFMFRSSFTKKPGLPATHTLRSIGLGVRASRRLYLTIFKAKKLTKATSKHKTDRALRQAKSTYRIPQKHRDTLLPTLRAMLDKVRCCPFTNILNKHAPMPRELMVSTKRVGELSQASLLSAYTAPRRVAAFVWEVIERLVPVELLGSVQTRKSLYGCIRRIVSLRRYERFTLHEVMQGIRTADFKCFKAKTTNASNAGQVEASQRRMVTKWISWLVQEMVFPIIRCHFYATDTQTHKNRIFFYRKGIWSRLVTATLQSLEETSFKRLTAKEVTAMMDRSNASNLGFSNMRFLPKGSGLRPLATLNKPTTFVVKGGGKNSMRWLKKFDAINRRLKDVQDILHHETVRDPNVLGAAVGDYKAALLRLGPCLRAIRRQKLLGRRPQAYILATDIKGAFDNLPLESLERVALDLISSSSYQTLHYAVVKQNGEAKYKKLVSSLPTAAKGERVPGPLVTEAQRVSNTGGAAILGRESRNSIVIDAGFAKEISDENIVPLLRAHLRENIISARGKFLLQTVGIPQGSIVSPLLCSLFYGHLEHEYGLLSGFCGEQSTVCRWMDDMLLVTTDLDRAKAFVDMCKKGFEAHGCTLNTTKTLSNFDHGEDVRQRTFVNADGRSYIPWCGILIDCLTLEIMVDYSRYSGEFVRESMNLPLGRKAWTRLPERICGFLKPKCAAIFFDESINSKVTVRVNVYQLFLMAAMKTHSYVAATSAIPGCEQISSLALYRAIKHAVRFGQILIQRQSSSARAHCSSVGRLPDSHVEFLAIQAFLKVLQQKQTRYKRVIQLLNSRLTSQGMKRTCRNGLLTQAMEPSRNTIFTHIRF</sequence>
<dbReference type="GO" id="GO:0000333">
    <property type="term" value="C:telomerase catalytic core complex"/>
    <property type="evidence" value="ECO:0007669"/>
    <property type="project" value="TreeGrafter"/>
</dbReference>
<dbReference type="GO" id="GO:0042162">
    <property type="term" value="F:telomeric DNA binding"/>
    <property type="evidence" value="ECO:0007669"/>
    <property type="project" value="TreeGrafter"/>
</dbReference>
<evidence type="ECO:0000256" key="4">
    <source>
        <dbReference type="ARBA" id="ARBA00022454"/>
    </source>
</evidence>
<dbReference type="EMBL" id="EU909209">
    <property type="protein sequence ID" value="ACH81296.1"/>
    <property type="molecule type" value="Genomic_DNA"/>
</dbReference>
<evidence type="ECO:0000256" key="10">
    <source>
        <dbReference type="ARBA" id="ARBA00022918"/>
    </source>
</evidence>
<comment type="function">
    <text evidence="13">Telomerase is a ribonucleoprotein enzyme essential for the replication of chromosome termini in most eukaryotes. It elongates telomeres. It is a reverse transcriptase that adds simple sequence repeats to chromosome ends by copying a template sequence within the RNA component of the enzyme.</text>
</comment>
<feature type="compositionally biased region" description="Basic residues" evidence="14">
    <location>
        <begin position="177"/>
        <end position="188"/>
    </location>
</feature>
<evidence type="ECO:0000256" key="2">
    <source>
        <dbReference type="ARBA" id="ARBA00012493"/>
    </source>
</evidence>
<feature type="region of interest" description="Disordered" evidence="14">
    <location>
        <begin position="174"/>
        <end position="195"/>
    </location>
</feature>
<dbReference type="SMART" id="SM00975">
    <property type="entry name" value="Telomerase_RBD"/>
    <property type="match status" value="1"/>
</dbReference>
<keyword evidence="7 13" id="KW-0479">Metal-binding</keyword>
<dbReference type="PANTHER" id="PTHR12066:SF0">
    <property type="entry name" value="TELOMERASE REVERSE TRANSCRIPTASE"/>
    <property type="match status" value="1"/>
</dbReference>
<comment type="similarity">
    <text evidence="1 13">Belongs to the reverse transcriptase family. Telomerase subfamily.</text>
</comment>
<dbReference type="InterPro" id="IPR000477">
    <property type="entry name" value="RT_dom"/>
</dbReference>
<evidence type="ECO:0000256" key="7">
    <source>
        <dbReference type="ARBA" id="ARBA00022723"/>
    </source>
</evidence>
<organism evidence="16">
    <name type="scientific">Ostreococcus sp. 'lucimarinus'</name>
    <dbReference type="NCBI Taxonomy" id="242159"/>
    <lineage>
        <taxon>Eukaryota</taxon>
        <taxon>Viridiplantae</taxon>
        <taxon>Chlorophyta</taxon>
        <taxon>Mamiellophyceae</taxon>
        <taxon>Mamiellales</taxon>
        <taxon>Bathycoccaceae</taxon>
        <taxon>Ostreococcus</taxon>
    </lineage>
</organism>
<dbReference type="GO" id="GO:0000781">
    <property type="term" value="C:chromosome, telomeric region"/>
    <property type="evidence" value="ECO:0007669"/>
    <property type="project" value="UniProtKB-SubCell"/>
</dbReference>
<evidence type="ECO:0000256" key="13">
    <source>
        <dbReference type="RuleBase" id="RU365061"/>
    </source>
</evidence>
<dbReference type="Gene3D" id="1.10.357.90">
    <property type="match status" value="1"/>
</dbReference>
<evidence type="ECO:0000256" key="12">
    <source>
        <dbReference type="ARBA" id="ARBA00048173"/>
    </source>
</evidence>
<dbReference type="Pfam" id="PF12009">
    <property type="entry name" value="Telomerase_RBD"/>
    <property type="match status" value="1"/>
</dbReference>
<dbReference type="Pfam" id="PF21399">
    <property type="entry name" value="TERT_C"/>
    <property type="match status" value="1"/>
</dbReference>
<dbReference type="GO" id="GO:0046872">
    <property type="term" value="F:metal ion binding"/>
    <property type="evidence" value="ECO:0007669"/>
    <property type="project" value="UniProtKB-KW"/>
</dbReference>
<keyword evidence="4 13" id="KW-0158">Chromosome</keyword>
<dbReference type="GO" id="GO:0003720">
    <property type="term" value="F:telomerase activity"/>
    <property type="evidence" value="ECO:0007669"/>
    <property type="project" value="InterPro"/>
</dbReference>
<keyword evidence="9 13" id="KW-0779">Telomere</keyword>
<evidence type="ECO:0000256" key="1">
    <source>
        <dbReference type="ARBA" id="ARBA00008001"/>
    </source>
</evidence>
<dbReference type="EC" id="2.7.7.49" evidence="2 13"/>
<dbReference type="PRINTS" id="PR01365">
    <property type="entry name" value="TELOMERASERT"/>
</dbReference>
<dbReference type="CDD" id="cd01648">
    <property type="entry name" value="TERT"/>
    <property type="match status" value="1"/>
</dbReference>
<dbReference type="Pfam" id="PF00078">
    <property type="entry name" value="RVT_1"/>
    <property type="match status" value="1"/>
</dbReference>
<dbReference type="Gene3D" id="3.30.70.2630">
    <property type="match status" value="1"/>
</dbReference>
<dbReference type="GO" id="GO:0070034">
    <property type="term" value="F:telomerase RNA binding"/>
    <property type="evidence" value="ECO:0007669"/>
    <property type="project" value="TreeGrafter"/>
</dbReference>
<keyword evidence="6 13" id="KW-0548">Nucleotidyltransferase</keyword>
<gene>
    <name evidence="16" type="primary">TERT</name>
</gene>
<evidence type="ECO:0000256" key="3">
    <source>
        <dbReference type="ARBA" id="ARBA00016182"/>
    </source>
</evidence>
<evidence type="ECO:0000256" key="11">
    <source>
        <dbReference type="ARBA" id="ARBA00023242"/>
    </source>
</evidence>
<dbReference type="InterPro" id="IPR049139">
    <property type="entry name" value="TERT_C"/>
</dbReference>
<feature type="domain" description="Reverse transcriptase" evidence="15">
    <location>
        <begin position="610"/>
        <end position="960"/>
    </location>
</feature>
<accession>B5TFM9</accession>
<dbReference type="AlphaFoldDB" id="B5TFM9"/>
<evidence type="ECO:0000256" key="5">
    <source>
        <dbReference type="ARBA" id="ARBA00022679"/>
    </source>
</evidence>
<keyword evidence="10 13" id="KW-0695">RNA-directed DNA polymerase</keyword>
<evidence type="ECO:0000256" key="9">
    <source>
        <dbReference type="ARBA" id="ARBA00022895"/>
    </source>
</evidence>
<dbReference type="InterPro" id="IPR003545">
    <property type="entry name" value="Telomerase_RT"/>
</dbReference>
<name>B5TFM9_9CHLO</name>
<evidence type="ECO:0000313" key="16">
    <source>
        <dbReference type="EMBL" id="ACH81296.1"/>
    </source>
</evidence>
<dbReference type="InterPro" id="IPR021891">
    <property type="entry name" value="Telomerase_RBD"/>
</dbReference>
<evidence type="ECO:0000256" key="8">
    <source>
        <dbReference type="ARBA" id="ARBA00022842"/>
    </source>
</evidence>
<keyword evidence="5 13" id="KW-0808">Transferase</keyword>
<evidence type="ECO:0000256" key="14">
    <source>
        <dbReference type="SAM" id="MobiDB-lite"/>
    </source>
</evidence>
<dbReference type="PROSITE" id="PS50878">
    <property type="entry name" value="RT_POL"/>
    <property type="match status" value="1"/>
</dbReference>
<proteinExistence type="inferred from homology"/>
<dbReference type="PANTHER" id="PTHR12066">
    <property type="entry name" value="TELOMERASE REVERSE TRANSCRIPTASE"/>
    <property type="match status" value="1"/>
</dbReference>
<dbReference type="Gene3D" id="1.10.132.70">
    <property type="match status" value="1"/>
</dbReference>
<comment type="catalytic activity">
    <reaction evidence="12 13">
        <text>DNA(n) + a 2'-deoxyribonucleoside 5'-triphosphate = DNA(n+1) + diphosphate</text>
        <dbReference type="Rhea" id="RHEA:22508"/>
        <dbReference type="Rhea" id="RHEA-COMP:17339"/>
        <dbReference type="Rhea" id="RHEA-COMP:17340"/>
        <dbReference type="ChEBI" id="CHEBI:33019"/>
        <dbReference type="ChEBI" id="CHEBI:61560"/>
        <dbReference type="ChEBI" id="CHEBI:173112"/>
        <dbReference type="EC" id="2.7.7.49"/>
    </reaction>
</comment>
<evidence type="ECO:0000256" key="6">
    <source>
        <dbReference type="ARBA" id="ARBA00022695"/>
    </source>
</evidence>